<comment type="caution">
    <text evidence="1">The sequence shown here is derived from an EMBL/GenBank/DDBJ whole genome shotgun (WGS) entry which is preliminary data.</text>
</comment>
<reference evidence="1 2" key="1">
    <citation type="submission" date="2016-05" db="EMBL/GenBank/DDBJ databases">
        <title>Draft Genome Sequence of Algibacter sp. Strain SK-16 Isolated from the Surface Water of Aburatsubo Inlet.</title>
        <authorList>
            <person name="Wong S.-K."/>
            <person name="Yoshizawa S."/>
            <person name="Nakajima Y."/>
            <person name="Ogura Y."/>
            <person name="Tetsuya H."/>
            <person name="Hamasaki K."/>
        </authorList>
    </citation>
    <scope>NUCLEOTIDE SEQUENCE [LARGE SCALE GENOMIC DNA]</scope>
    <source>
        <strain evidence="1 2">SK-16</strain>
    </source>
</reference>
<dbReference type="EMBL" id="MDJD01000054">
    <property type="protein sequence ID" value="OEJ98594.1"/>
    <property type="molecule type" value="Genomic_DNA"/>
</dbReference>
<proteinExistence type="predicted"/>
<evidence type="ECO:0000313" key="1">
    <source>
        <dbReference type="EMBL" id="OEJ98594.1"/>
    </source>
</evidence>
<keyword evidence="2" id="KW-1185">Reference proteome</keyword>
<protein>
    <submittedName>
        <fullName evidence="1">Uncharacterized protein</fullName>
    </submittedName>
</protein>
<organism evidence="1 2">
    <name type="scientific">Flavivirga aquatica</name>
    <dbReference type="NCBI Taxonomy" id="1849968"/>
    <lineage>
        <taxon>Bacteria</taxon>
        <taxon>Pseudomonadati</taxon>
        <taxon>Bacteroidota</taxon>
        <taxon>Flavobacteriia</taxon>
        <taxon>Flavobacteriales</taxon>
        <taxon>Flavobacteriaceae</taxon>
        <taxon>Flavivirga</taxon>
    </lineage>
</organism>
<accession>A0A1E5SHK9</accession>
<dbReference type="Proteomes" id="UP000095713">
    <property type="component" value="Unassembled WGS sequence"/>
</dbReference>
<evidence type="ECO:0000313" key="2">
    <source>
        <dbReference type="Proteomes" id="UP000095713"/>
    </source>
</evidence>
<gene>
    <name evidence="1" type="ORF">A8C32_05185</name>
</gene>
<name>A0A1E5SHK9_9FLAO</name>
<dbReference type="AlphaFoldDB" id="A0A1E5SHK9"/>
<sequence length="342" mass="39573">MSMSHQHWFTLGIEHQYFYNNACSVFELLPVKETQRIMKNYGIRFQKLGNLYRGYAEVGTSKKIWEELQTAEDLYFQLINTDPNFDSYTNVPLPKKEETLTYITNSEITNRLNKEESVIPNSDLDIRQLRFNVSVQATETVSVVIKNSQGQTVFNQVSPQNQSYVSVNISALGTGIYQLWIDDALLSTFLGTSEPIEVNCYGILHIQMRNILESLKENTVPILKVNFEPRATFWEYIVIVSQDKKIEIQEMSIESVNSEKYLGPEERIVMENNLSHVFTSANTIKLYQKPEKHDVLKIRYTNQFSDTLLELDMKMPVPAASSLIIKNKNNENLYYSQTIIYV</sequence>
<dbReference type="STRING" id="1849968.A8C32_05185"/>